<dbReference type="EMBL" id="CM010716">
    <property type="protein sequence ID" value="RZC52206.1"/>
    <property type="molecule type" value="Genomic_DNA"/>
</dbReference>
<dbReference type="Proteomes" id="UP000316621">
    <property type="component" value="Chromosome 2"/>
</dbReference>
<organism evidence="1 2">
    <name type="scientific">Papaver somniferum</name>
    <name type="common">Opium poppy</name>
    <dbReference type="NCBI Taxonomy" id="3469"/>
    <lineage>
        <taxon>Eukaryota</taxon>
        <taxon>Viridiplantae</taxon>
        <taxon>Streptophyta</taxon>
        <taxon>Embryophyta</taxon>
        <taxon>Tracheophyta</taxon>
        <taxon>Spermatophyta</taxon>
        <taxon>Magnoliopsida</taxon>
        <taxon>Ranunculales</taxon>
        <taxon>Papaveraceae</taxon>
        <taxon>Papaveroideae</taxon>
        <taxon>Papaver</taxon>
    </lineage>
</organism>
<sequence>MKSISYQNIQPSFDELQKFSEPGHGVGGIMSMTTSVSNGRKCPFMKDDVFIIVEDSK</sequence>
<keyword evidence="2" id="KW-1185">Reference proteome</keyword>
<reference evidence="1 2" key="1">
    <citation type="journal article" date="2018" name="Science">
        <title>The opium poppy genome and morphinan production.</title>
        <authorList>
            <person name="Guo L."/>
            <person name="Winzer T."/>
            <person name="Yang X."/>
            <person name="Li Y."/>
            <person name="Ning Z."/>
            <person name="He Z."/>
            <person name="Teodor R."/>
            <person name="Lu Y."/>
            <person name="Bowser T.A."/>
            <person name="Graham I.A."/>
            <person name="Ye K."/>
        </authorList>
    </citation>
    <scope>NUCLEOTIDE SEQUENCE [LARGE SCALE GENOMIC DNA]</scope>
    <source>
        <strain evidence="2">cv. HN1</strain>
        <tissue evidence="1">Leaves</tissue>
    </source>
</reference>
<gene>
    <name evidence="1" type="ORF">C5167_020637</name>
</gene>
<evidence type="ECO:0000313" key="2">
    <source>
        <dbReference type="Proteomes" id="UP000316621"/>
    </source>
</evidence>
<evidence type="ECO:0000313" key="1">
    <source>
        <dbReference type="EMBL" id="RZC52206.1"/>
    </source>
</evidence>
<accession>A0A4Y7IVN3</accession>
<protein>
    <submittedName>
        <fullName evidence="1">Uncharacterized protein</fullName>
    </submittedName>
</protein>
<dbReference type="Gramene" id="RZC52206">
    <property type="protein sequence ID" value="RZC52206"/>
    <property type="gene ID" value="C5167_020637"/>
</dbReference>
<proteinExistence type="predicted"/>
<dbReference type="AlphaFoldDB" id="A0A4Y7IVN3"/>
<name>A0A4Y7IVN3_PAPSO</name>